<feature type="active site" evidence="8">
    <location>
        <position position="43"/>
    </location>
</feature>
<feature type="binding site" evidence="8">
    <location>
        <begin position="303"/>
        <end position="305"/>
    </location>
    <ligand>
        <name>substrate</name>
    </ligand>
</feature>
<comment type="caution">
    <text evidence="12">The sequence shown here is derived from an EMBL/GenBank/DDBJ whole genome shotgun (WGS) entry which is preliminary data.</text>
</comment>
<dbReference type="GO" id="GO:0000287">
    <property type="term" value="F:magnesium ion binding"/>
    <property type="evidence" value="ECO:0007669"/>
    <property type="project" value="UniProtKB-UniRule"/>
</dbReference>
<dbReference type="GO" id="GO:0005524">
    <property type="term" value="F:ATP binding"/>
    <property type="evidence" value="ECO:0007669"/>
    <property type="project" value="UniProtKB-UniRule"/>
</dbReference>
<comment type="function">
    <text evidence="8">Part of the phosphoribosylformylglycinamidine synthase complex involved in the purines biosynthetic pathway. Catalyzes the ATP-dependent conversion of formylglycinamide ribonucleotide (FGAR) and glutamine to yield formylglycinamidine ribonucleotide (FGAM) and glutamate. The FGAM synthase complex is composed of three subunits. PurQ produces an ammonia molecule by converting glutamine to glutamate. PurL transfers the ammonia molecule to FGAR to form FGAM in an ATP-dependent manner. PurS interacts with PurQ and PurL and is thought to assist in the transfer of the ammonia molecule from PurQ to PurL.</text>
</comment>
<dbReference type="InterPro" id="IPR016188">
    <property type="entry name" value="PurM-like_N"/>
</dbReference>
<dbReference type="PIRSF" id="PIRSF001587">
    <property type="entry name" value="FGAM_synthase_II"/>
    <property type="match status" value="1"/>
</dbReference>
<comment type="subcellular location">
    <subcellularLocation>
        <location evidence="8">Cytoplasm</location>
    </subcellularLocation>
</comment>
<keyword evidence="3 8" id="KW-0479">Metal-binding</keyword>
<dbReference type="GO" id="GO:0004642">
    <property type="term" value="F:phosphoribosylformylglycinamidine synthase activity"/>
    <property type="evidence" value="ECO:0007669"/>
    <property type="project" value="UniProtKB-UniRule"/>
</dbReference>
<evidence type="ECO:0000256" key="7">
    <source>
        <dbReference type="ARBA" id="ARBA00022842"/>
    </source>
</evidence>
<reference evidence="12 13" key="1">
    <citation type="journal article" date="2019" name="Environ. Microbiol.">
        <title>Genomics insights into ecotype formation of ammonia-oxidizing archaea in the deep ocean.</title>
        <authorList>
            <person name="Wang Y."/>
            <person name="Huang J.M."/>
            <person name="Cui G.J."/>
            <person name="Nunoura T."/>
            <person name="Takaki Y."/>
            <person name="Li W.L."/>
            <person name="Li J."/>
            <person name="Gao Z.M."/>
            <person name="Takai K."/>
            <person name="Zhang A.Q."/>
            <person name="Stepanauskas R."/>
        </authorList>
    </citation>
    <scope>NUCLEOTIDE SEQUENCE [LARGE SCALE GENOMIC DNA]</scope>
    <source>
        <strain evidence="12 13">L15b</strain>
    </source>
</reference>
<dbReference type="InterPro" id="IPR036676">
    <property type="entry name" value="PurM-like_C_sf"/>
</dbReference>
<sequence length="731" mass="80739">MDTYNWSKKLSLQKHETKYVKDTIKRKLTKTELQIVAAEWSEHCSYKSSKKHLKMLPTTGPNVILEKGYDSGVLDVGDSYVVTVHIESHNHPSAVEPFGGAATGVGGVIRDILSTGTRPIAILDGLRFGNIENDAHARWLFKNAVSGIADYGNCLGIPTIGGEVEFDDCYKNYALVDVAAIGYGKKDRLIKNHANKGDLVVLIGGPTGRDGIGGSQFASNSLESEDRSAVQIPDPFIEKLIIETILEARNEKCINAMKDLGGGGLSCAISETAESLGIGIELDVDRVHTRESGLSPDEIMISESQERMLIITCKKKLSKLKQICDKFGVTCSTIGHVKDDKMMHVKKGKNTLALLPAEFVARAPLLDRKKTKPKYLKQIKKENKAKKTLDYSKTILKLLSSPNISSKHWVFRQYDHEVGIRTVVKPGFDASVLRLDNGKFLSTKIDGNPKHCYLDPRQGAIGCFEEACRNVVCTGANPIGMVDHLQFGNPEDPEIFWTFMESLEGLTEYAKFLRIPCVGGKVSFYNETPLGPIKPTPLIGVLGIIDKTPFLPVPPNNGDYLIIIGKTRDELGGSEYFEYIHKFIGGICPSVDFKDSKINMLAVLSLIKNKLVKSVHDCSKGGFAIAVSELSIFGNIGCNIDINNMPFVKNLSSEKILFSESHSRYLLVIDQKNIIHVKQFLSKKKISFAVLGKFSGDQINITYKSKNLVKIIVDILQKRYFSGLEDLLKHG</sequence>
<evidence type="ECO:0000259" key="9">
    <source>
        <dbReference type="Pfam" id="PF00586"/>
    </source>
</evidence>
<dbReference type="GO" id="GO:0006189">
    <property type="term" value="P:'de novo' IMP biosynthetic process"/>
    <property type="evidence" value="ECO:0007669"/>
    <property type="project" value="UniProtKB-UniRule"/>
</dbReference>
<dbReference type="InterPro" id="IPR041609">
    <property type="entry name" value="PurL_linker"/>
</dbReference>
<dbReference type="Pfam" id="PF00586">
    <property type="entry name" value="AIRS"/>
    <property type="match status" value="2"/>
</dbReference>
<dbReference type="NCBIfam" id="TIGR01736">
    <property type="entry name" value="FGAM_synth_II"/>
    <property type="match status" value="1"/>
</dbReference>
<comment type="subunit">
    <text evidence="8">Monomer. Part of the FGAM synthase complex composed of 1 PurL, 1 PurQ and 2 PurS subunits.</text>
</comment>
<feature type="domain" description="PurM-like C-terminal" evidence="10">
    <location>
        <begin position="196"/>
        <end position="342"/>
    </location>
</feature>
<feature type="binding site" evidence="8">
    <location>
        <position position="46"/>
    </location>
    <ligand>
        <name>ATP</name>
        <dbReference type="ChEBI" id="CHEBI:30616"/>
    </ligand>
</feature>
<evidence type="ECO:0000256" key="4">
    <source>
        <dbReference type="ARBA" id="ARBA00022741"/>
    </source>
</evidence>
<feature type="domain" description="PurM-like N-terminal" evidence="9">
    <location>
        <begin position="429"/>
        <end position="545"/>
    </location>
</feature>
<dbReference type="Pfam" id="PF18072">
    <property type="entry name" value="FGAR-AT_linker"/>
    <property type="match status" value="1"/>
</dbReference>
<feature type="binding site" evidence="8">
    <location>
        <position position="110"/>
    </location>
    <ligand>
        <name>substrate</name>
    </ligand>
</feature>
<proteinExistence type="inferred from homology"/>
<keyword evidence="5 8" id="KW-0658">Purine biosynthesis</keyword>
<keyword evidence="4 8" id="KW-0547">Nucleotide-binding</keyword>
<dbReference type="InterPro" id="IPR010918">
    <property type="entry name" value="PurM-like_C_dom"/>
</dbReference>
<dbReference type="CDD" id="cd02203">
    <property type="entry name" value="PurL_repeat1"/>
    <property type="match status" value="1"/>
</dbReference>
<evidence type="ECO:0000256" key="6">
    <source>
        <dbReference type="ARBA" id="ARBA00022840"/>
    </source>
</evidence>
<feature type="binding site" evidence="8">
    <location>
        <position position="231"/>
    </location>
    <ligand>
        <name>substrate</name>
    </ligand>
</feature>
<dbReference type="InterPro" id="IPR036921">
    <property type="entry name" value="PurM-like_N_sf"/>
</dbReference>
<keyword evidence="6 8" id="KW-0067">ATP-binding</keyword>
<comment type="catalytic activity">
    <reaction evidence="8">
        <text>N(2)-formyl-N(1)-(5-phospho-beta-D-ribosyl)glycinamide + L-glutamine + ATP + H2O = 2-formamido-N(1)-(5-O-phospho-beta-D-ribosyl)acetamidine + L-glutamate + ADP + phosphate + H(+)</text>
        <dbReference type="Rhea" id="RHEA:17129"/>
        <dbReference type="ChEBI" id="CHEBI:15377"/>
        <dbReference type="ChEBI" id="CHEBI:15378"/>
        <dbReference type="ChEBI" id="CHEBI:29985"/>
        <dbReference type="ChEBI" id="CHEBI:30616"/>
        <dbReference type="ChEBI" id="CHEBI:43474"/>
        <dbReference type="ChEBI" id="CHEBI:58359"/>
        <dbReference type="ChEBI" id="CHEBI:147286"/>
        <dbReference type="ChEBI" id="CHEBI:147287"/>
        <dbReference type="ChEBI" id="CHEBI:456216"/>
        <dbReference type="EC" id="6.3.5.3"/>
    </reaction>
</comment>
<dbReference type="Pfam" id="PF02769">
    <property type="entry name" value="AIRS_C"/>
    <property type="match status" value="2"/>
</dbReference>
<dbReference type="InterPro" id="IPR010074">
    <property type="entry name" value="PRibForGlyAmidine_synth_PurL"/>
</dbReference>
<evidence type="ECO:0000256" key="3">
    <source>
        <dbReference type="ARBA" id="ARBA00022723"/>
    </source>
</evidence>
<dbReference type="NCBIfam" id="NF002290">
    <property type="entry name" value="PRK01213.1"/>
    <property type="match status" value="1"/>
</dbReference>
<feature type="domain" description="PurM-like N-terminal" evidence="9">
    <location>
        <begin position="69"/>
        <end position="182"/>
    </location>
</feature>
<feature type="binding site" evidence="8">
    <location>
        <position position="259"/>
    </location>
    <ligand>
        <name>Mg(2+)</name>
        <dbReference type="ChEBI" id="CHEBI:18420"/>
        <label>2</label>
    </ligand>
</feature>
<evidence type="ECO:0000256" key="8">
    <source>
        <dbReference type="HAMAP-Rule" id="MF_00420"/>
    </source>
</evidence>
<name>A0A7K4MMH7_9ARCH</name>
<feature type="active site" description="Proton acceptor" evidence="8">
    <location>
        <position position="89"/>
    </location>
</feature>
<dbReference type="UniPathway" id="UPA00074">
    <property type="reaction ID" value="UER00128"/>
</dbReference>
<evidence type="ECO:0000259" key="10">
    <source>
        <dbReference type="Pfam" id="PF02769"/>
    </source>
</evidence>
<comment type="pathway">
    <text evidence="8">Purine metabolism; IMP biosynthesis via de novo pathway; 5-amino-1-(5-phospho-D-ribosyl)imidazole from N(2)-formyl-N(1)-(5-phospho-D-ribosyl)glycinamide: step 1/2.</text>
</comment>
<dbReference type="PANTHER" id="PTHR43555:SF1">
    <property type="entry name" value="PHOSPHORIBOSYLFORMYLGLYCINAMIDINE SYNTHASE SUBUNIT PURL"/>
    <property type="match status" value="1"/>
</dbReference>
<gene>
    <name evidence="8 12" type="primary">purL</name>
    <name evidence="12" type="ORF">HX837_00875</name>
</gene>
<dbReference type="EC" id="6.3.5.3" evidence="8"/>
<keyword evidence="7 8" id="KW-0460">Magnesium</keyword>
<dbReference type="EMBL" id="JACASV010000003">
    <property type="protein sequence ID" value="NWJ42772.1"/>
    <property type="molecule type" value="Genomic_DNA"/>
</dbReference>
<accession>A0A7K4MMH7</accession>
<dbReference type="CDD" id="cd02204">
    <property type="entry name" value="PurL_repeat2"/>
    <property type="match status" value="1"/>
</dbReference>
<protein>
    <recommendedName>
        <fullName evidence="8">Phosphoribosylformylglycinamidine synthase subunit PurL</fullName>
        <shortName evidence="8">FGAM synthase</shortName>
        <ecNumber evidence="8">6.3.5.3</ecNumber>
    </recommendedName>
    <alternativeName>
        <fullName evidence="8">Formylglycinamide ribonucleotide amidotransferase subunit II</fullName>
        <shortName evidence="8">FGAR amidotransferase II</shortName>
        <shortName evidence="8">FGAR-AT II</shortName>
    </alternativeName>
    <alternativeName>
        <fullName evidence="8">Glutamine amidotransferase PurL</fullName>
    </alternativeName>
    <alternativeName>
        <fullName evidence="8">Phosphoribosylformylglycinamidine synthase subunit II</fullName>
    </alternativeName>
</protein>
<evidence type="ECO:0000313" key="13">
    <source>
        <dbReference type="Proteomes" id="UP000523105"/>
    </source>
</evidence>
<evidence type="ECO:0000256" key="2">
    <source>
        <dbReference type="ARBA" id="ARBA00022598"/>
    </source>
</evidence>
<comment type="similarity">
    <text evidence="8">Belongs to the FGAMS family.</text>
</comment>
<evidence type="ECO:0000256" key="5">
    <source>
        <dbReference type="ARBA" id="ARBA00022755"/>
    </source>
</evidence>
<dbReference type="SUPFAM" id="SSF56042">
    <property type="entry name" value="PurM C-terminal domain-like"/>
    <property type="match status" value="2"/>
</dbReference>
<feature type="domain" description="Phosphoribosylformylglycinamidine synthase linker" evidence="11">
    <location>
        <begin position="3"/>
        <end position="47"/>
    </location>
</feature>
<dbReference type="PANTHER" id="PTHR43555">
    <property type="entry name" value="PHOSPHORIBOSYLFORMYLGLYCINAMIDINE SYNTHASE SUBUNIT PURL"/>
    <property type="match status" value="1"/>
</dbReference>
<dbReference type="Gene3D" id="3.90.650.10">
    <property type="entry name" value="PurM-like C-terminal domain"/>
    <property type="match status" value="2"/>
</dbReference>
<evidence type="ECO:0000313" key="12">
    <source>
        <dbReference type="EMBL" id="NWJ42772.1"/>
    </source>
</evidence>
<keyword evidence="2 8" id="KW-0436">Ligase</keyword>
<dbReference type="SUPFAM" id="SSF55326">
    <property type="entry name" value="PurM N-terminal domain-like"/>
    <property type="match status" value="2"/>
</dbReference>
<organism evidence="12 13">
    <name type="scientific">Marine Group I thaumarchaeote</name>
    <dbReference type="NCBI Taxonomy" id="2511932"/>
    <lineage>
        <taxon>Archaea</taxon>
        <taxon>Nitrososphaerota</taxon>
        <taxon>Marine Group I</taxon>
    </lineage>
</organism>
<feature type="binding site" evidence="8">
    <location>
        <begin position="88"/>
        <end position="91"/>
    </location>
    <ligand>
        <name>substrate</name>
    </ligand>
</feature>
<dbReference type="Gene3D" id="3.30.1330.10">
    <property type="entry name" value="PurM-like, N-terminal domain"/>
    <property type="match status" value="2"/>
</dbReference>
<dbReference type="GO" id="GO:0005737">
    <property type="term" value="C:cytoplasm"/>
    <property type="evidence" value="ECO:0007669"/>
    <property type="project" value="UniProtKB-SubCell"/>
</dbReference>
<feature type="domain" description="PurM-like C-terminal" evidence="10">
    <location>
        <begin position="558"/>
        <end position="698"/>
    </location>
</feature>
<feature type="binding site" evidence="8">
    <location>
        <position position="111"/>
    </location>
    <ligand>
        <name>Mg(2+)</name>
        <dbReference type="ChEBI" id="CHEBI:18420"/>
        <label>2</label>
    </ligand>
</feature>
<evidence type="ECO:0000259" key="11">
    <source>
        <dbReference type="Pfam" id="PF18072"/>
    </source>
</evidence>
<dbReference type="Proteomes" id="UP000523105">
    <property type="component" value="Unassembled WGS sequence"/>
</dbReference>
<comment type="caution">
    <text evidence="8">Lacks conserved residue(s) required for the propagation of feature annotation.</text>
</comment>
<dbReference type="HAMAP" id="MF_00420">
    <property type="entry name" value="PurL_2"/>
    <property type="match status" value="1"/>
</dbReference>
<feature type="binding site" evidence="8">
    <location>
        <position position="523"/>
    </location>
    <ligand>
        <name>substrate</name>
    </ligand>
</feature>
<evidence type="ECO:0000256" key="1">
    <source>
        <dbReference type="ARBA" id="ARBA00022490"/>
    </source>
</evidence>
<feature type="binding site" evidence="8">
    <location>
        <position position="87"/>
    </location>
    <ligand>
        <name>Mg(2+)</name>
        <dbReference type="ChEBI" id="CHEBI:18420"/>
        <label>1</label>
    </ligand>
</feature>
<dbReference type="AlphaFoldDB" id="A0A7K4MMH7"/>
<feature type="binding site" evidence="8">
    <location>
        <position position="520"/>
    </location>
    <ligand>
        <name>ATP</name>
        <dbReference type="ChEBI" id="CHEBI:30616"/>
    </ligand>
</feature>
<keyword evidence="1 8" id="KW-0963">Cytoplasm</keyword>
<feature type="binding site" evidence="8">
    <location>
        <position position="483"/>
    </location>
    <ligand>
        <name>ATP</name>
        <dbReference type="ChEBI" id="CHEBI:30616"/>
    </ligand>
</feature>